<keyword evidence="2" id="KW-1185">Reference proteome</keyword>
<dbReference type="Proteomes" id="UP001595858">
    <property type="component" value="Unassembled WGS sequence"/>
</dbReference>
<accession>A0ABV9ST64</accession>
<protein>
    <submittedName>
        <fullName evidence="1">Uncharacterized protein</fullName>
    </submittedName>
</protein>
<evidence type="ECO:0000313" key="2">
    <source>
        <dbReference type="Proteomes" id="UP001595858"/>
    </source>
</evidence>
<name>A0ABV9ST64_9ACTN</name>
<gene>
    <name evidence="1" type="ORF">ACFPCZ_22945</name>
</gene>
<proteinExistence type="predicted"/>
<organism evidence="1 2">
    <name type="scientific">Streptomonospora arabica</name>
    <dbReference type="NCBI Taxonomy" id="412417"/>
    <lineage>
        <taxon>Bacteria</taxon>
        <taxon>Bacillati</taxon>
        <taxon>Actinomycetota</taxon>
        <taxon>Actinomycetes</taxon>
        <taxon>Streptosporangiales</taxon>
        <taxon>Nocardiopsidaceae</taxon>
        <taxon>Streptomonospora</taxon>
    </lineage>
</organism>
<reference evidence="2" key="1">
    <citation type="journal article" date="2019" name="Int. J. Syst. Evol. Microbiol.">
        <title>The Global Catalogue of Microorganisms (GCM) 10K type strain sequencing project: providing services to taxonomists for standard genome sequencing and annotation.</title>
        <authorList>
            <consortium name="The Broad Institute Genomics Platform"/>
            <consortium name="The Broad Institute Genome Sequencing Center for Infectious Disease"/>
            <person name="Wu L."/>
            <person name="Ma J."/>
        </authorList>
    </citation>
    <scope>NUCLEOTIDE SEQUENCE [LARGE SCALE GENOMIC DNA]</scope>
    <source>
        <strain evidence="2">CGMCC 4.7304</strain>
    </source>
</reference>
<dbReference type="EMBL" id="JBHSIY010000029">
    <property type="protein sequence ID" value="MFC4869501.1"/>
    <property type="molecule type" value="Genomic_DNA"/>
</dbReference>
<dbReference type="RefSeq" id="WP_344141182.1">
    <property type="nucleotide sequence ID" value="NZ_BAAAQI010000002.1"/>
</dbReference>
<evidence type="ECO:0000313" key="1">
    <source>
        <dbReference type="EMBL" id="MFC4869501.1"/>
    </source>
</evidence>
<sequence>MSERLHRCVDELYEVFGRYPLAPEIDGCPHCVLPEAEAALRSAPLRRLSARALWPFAAKVLTTWGGVNDLRHFLPRVLELVADGVWDLEIAVPKLRAAQWTTWPAEEQRCVGDFCQALWHHTLTHTPGERSVADLLPSLQELFADPRPFLSAWWENPAEPALHQLAELIRSVAASAPACRDEQLVSWICHPRTRESVEAGVLRAASPVVARSLSDVYEEMELLDRTRDG</sequence>
<comment type="caution">
    <text evidence="1">The sequence shown here is derived from an EMBL/GenBank/DDBJ whole genome shotgun (WGS) entry which is preliminary data.</text>
</comment>